<dbReference type="InterPro" id="IPR027417">
    <property type="entry name" value="P-loop_NTPase"/>
</dbReference>
<keyword evidence="3 5" id="KW-0067">ATP-binding</keyword>
<feature type="domain" description="ABC transporter" evidence="4">
    <location>
        <begin position="8"/>
        <end position="238"/>
    </location>
</feature>
<comment type="caution">
    <text evidence="5">The sequence shown here is derived from an EMBL/GenBank/DDBJ whole genome shotgun (WGS) entry which is preliminary data.</text>
</comment>
<dbReference type="InterPro" id="IPR003439">
    <property type="entry name" value="ABC_transporter-like_ATP-bd"/>
</dbReference>
<evidence type="ECO:0000256" key="1">
    <source>
        <dbReference type="ARBA" id="ARBA00022448"/>
    </source>
</evidence>
<keyword evidence="1" id="KW-0813">Transport</keyword>
<evidence type="ECO:0000313" key="6">
    <source>
        <dbReference type="Proteomes" id="UP001306950"/>
    </source>
</evidence>
<evidence type="ECO:0000313" key="5">
    <source>
        <dbReference type="EMBL" id="MEF2966976.1"/>
    </source>
</evidence>
<dbReference type="InterPro" id="IPR050763">
    <property type="entry name" value="ABC_transporter_ATP-binding"/>
</dbReference>
<dbReference type="PROSITE" id="PS50893">
    <property type="entry name" value="ABC_TRANSPORTER_2"/>
    <property type="match status" value="1"/>
</dbReference>
<dbReference type="Proteomes" id="UP001306950">
    <property type="component" value="Unassembled WGS sequence"/>
</dbReference>
<dbReference type="EMBL" id="JAZHPZ010000006">
    <property type="protein sequence ID" value="MEF2966976.1"/>
    <property type="molecule type" value="Genomic_DNA"/>
</dbReference>
<keyword evidence="2" id="KW-0547">Nucleotide-binding</keyword>
<dbReference type="RefSeq" id="WP_331847197.1">
    <property type="nucleotide sequence ID" value="NZ_JAZHPZ010000006.1"/>
</dbReference>
<protein>
    <submittedName>
        <fullName evidence="5">ATP-binding cassette domain-containing protein</fullName>
    </submittedName>
</protein>
<name>A0ABU7VUS2_9BACL</name>
<keyword evidence="6" id="KW-1185">Reference proteome</keyword>
<dbReference type="SUPFAM" id="SSF52540">
    <property type="entry name" value="P-loop containing nucleoside triphosphate hydrolases"/>
    <property type="match status" value="1"/>
</dbReference>
<evidence type="ECO:0000259" key="4">
    <source>
        <dbReference type="PROSITE" id="PS50893"/>
    </source>
</evidence>
<accession>A0ABU7VUS2</accession>
<organism evidence="5 6">
    <name type="scientific">Paenibacillus haidiansis</name>
    <dbReference type="NCBI Taxonomy" id="1574488"/>
    <lineage>
        <taxon>Bacteria</taxon>
        <taxon>Bacillati</taxon>
        <taxon>Bacillota</taxon>
        <taxon>Bacilli</taxon>
        <taxon>Bacillales</taxon>
        <taxon>Paenibacillaceae</taxon>
        <taxon>Paenibacillus</taxon>
    </lineage>
</organism>
<dbReference type="PANTHER" id="PTHR42711">
    <property type="entry name" value="ABC TRANSPORTER ATP-BINDING PROTEIN"/>
    <property type="match status" value="1"/>
</dbReference>
<dbReference type="PROSITE" id="PS00211">
    <property type="entry name" value="ABC_TRANSPORTER_1"/>
    <property type="match status" value="1"/>
</dbReference>
<dbReference type="SMART" id="SM00382">
    <property type="entry name" value="AAA"/>
    <property type="match status" value="1"/>
</dbReference>
<dbReference type="PANTHER" id="PTHR42711:SF19">
    <property type="entry name" value="DOXORUBICIN RESISTANCE ATP-BINDING PROTEIN DRRA"/>
    <property type="match status" value="1"/>
</dbReference>
<dbReference type="InterPro" id="IPR017871">
    <property type="entry name" value="ABC_transporter-like_CS"/>
</dbReference>
<reference evidence="5 6" key="1">
    <citation type="submission" date="2024-02" db="EMBL/GenBank/DDBJ databases">
        <title>A nitrogen-fixing paenibacillus bacterium.</title>
        <authorList>
            <person name="Zhang W.L."/>
            <person name="Chen S.F."/>
        </authorList>
    </citation>
    <scope>NUCLEOTIDE SEQUENCE [LARGE SCALE GENOMIC DNA]</scope>
    <source>
        <strain evidence="5 6">M1</strain>
    </source>
</reference>
<dbReference type="Gene3D" id="3.40.50.300">
    <property type="entry name" value="P-loop containing nucleotide triphosphate hydrolases"/>
    <property type="match status" value="1"/>
</dbReference>
<dbReference type="GO" id="GO:0005524">
    <property type="term" value="F:ATP binding"/>
    <property type="evidence" value="ECO:0007669"/>
    <property type="project" value="UniProtKB-KW"/>
</dbReference>
<evidence type="ECO:0000256" key="3">
    <source>
        <dbReference type="ARBA" id="ARBA00022840"/>
    </source>
</evidence>
<dbReference type="InterPro" id="IPR003593">
    <property type="entry name" value="AAA+_ATPase"/>
</dbReference>
<proteinExistence type="predicted"/>
<sequence>MISPSTAIEVSGLRKSFDRQLVLDGIGFTVPAGTVFALLGPNGAGKTTLVQILSTLLPPDEGTVRVAGHQVTKSKNEVKQSISLTGQFTAVDEVLTGRENLVMMGRLSGLSAVQSRLRADELLERFDLTGAAHKRVKTYSGGMRRRLDLAISLVVERPVLFLDEPTTGLDTLSRRVLWDCIKELAAQGHTIFLTTQYLEEADQLADTVAVIHEGKIAAIGTPEQLKSRVRSEMVEFRDAGGDILLREPTDGTLSHLMRILSGTDSRIPPDSRVSINKPNMDDVFIALTSANSEVSL</sequence>
<gene>
    <name evidence="5" type="ORF">V3851_14135</name>
</gene>
<evidence type="ECO:0000256" key="2">
    <source>
        <dbReference type="ARBA" id="ARBA00022741"/>
    </source>
</evidence>
<dbReference type="Pfam" id="PF00005">
    <property type="entry name" value="ABC_tran"/>
    <property type="match status" value="1"/>
</dbReference>